<name>A0ABS9SM55_9BACT</name>
<accession>A0ABS9SM55</accession>
<reference evidence="2 3" key="1">
    <citation type="submission" date="2022-02" db="EMBL/GenBank/DDBJ databases">
        <authorList>
            <person name="Min J."/>
        </authorList>
    </citation>
    <scope>NUCLEOTIDE SEQUENCE [LARGE SCALE GENOMIC DNA]</scope>
    <source>
        <strain evidence="2 3">GR10-1</strain>
    </source>
</reference>
<evidence type="ECO:0000256" key="1">
    <source>
        <dbReference type="SAM" id="Phobius"/>
    </source>
</evidence>
<proteinExistence type="predicted"/>
<sequence length="120" mass="13468">MKLLLKLEELAMLLLSIFLLWNSDAPWFWYLLLLLGPDISMLGYLINNKVGAFLYNFFHHKGIAIIIFLTGIYLSNGLAQQIGVVLFGHASFDRIAGYGLKYEKGFGFTHLGEIGKGKGK</sequence>
<dbReference type="InterPro" id="IPR025356">
    <property type="entry name" value="DUF4260"/>
</dbReference>
<feature type="transmembrane region" description="Helical" evidence="1">
    <location>
        <begin position="52"/>
        <end position="74"/>
    </location>
</feature>
<keyword evidence="1" id="KW-1133">Transmembrane helix</keyword>
<evidence type="ECO:0000313" key="3">
    <source>
        <dbReference type="Proteomes" id="UP001202248"/>
    </source>
</evidence>
<dbReference type="Proteomes" id="UP001202248">
    <property type="component" value="Unassembled WGS sequence"/>
</dbReference>
<comment type="caution">
    <text evidence="2">The sequence shown here is derived from an EMBL/GenBank/DDBJ whole genome shotgun (WGS) entry which is preliminary data.</text>
</comment>
<keyword evidence="1" id="KW-0812">Transmembrane</keyword>
<evidence type="ECO:0000313" key="2">
    <source>
        <dbReference type="EMBL" id="MCH5599460.1"/>
    </source>
</evidence>
<dbReference type="Pfam" id="PF14079">
    <property type="entry name" value="DUF4260"/>
    <property type="match status" value="1"/>
</dbReference>
<protein>
    <submittedName>
        <fullName evidence="2">DUF4260 domain-containing protein</fullName>
    </submittedName>
</protein>
<gene>
    <name evidence="2" type="ORF">MKP09_16870</name>
</gene>
<keyword evidence="3" id="KW-1185">Reference proteome</keyword>
<keyword evidence="1" id="KW-0472">Membrane</keyword>
<dbReference type="EMBL" id="JAKWBL010000003">
    <property type="protein sequence ID" value="MCH5599460.1"/>
    <property type="molecule type" value="Genomic_DNA"/>
</dbReference>
<organism evidence="2 3">
    <name type="scientific">Niabella ginsengisoli</name>
    <dbReference type="NCBI Taxonomy" id="522298"/>
    <lineage>
        <taxon>Bacteria</taxon>
        <taxon>Pseudomonadati</taxon>
        <taxon>Bacteroidota</taxon>
        <taxon>Chitinophagia</taxon>
        <taxon>Chitinophagales</taxon>
        <taxon>Chitinophagaceae</taxon>
        <taxon>Niabella</taxon>
    </lineage>
</organism>
<feature type="transmembrane region" description="Helical" evidence="1">
    <location>
        <begin position="12"/>
        <end position="32"/>
    </location>
</feature>
<dbReference type="RefSeq" id="WP_240831486.1">
    <property type="nucleotide sequence ID" value="NZ_JAKWBL010000003.1"/>
</dbReference>